<dbReference type="OrthoDB" id="73680at2759"/>
<dbReference type="PROSITE" id="PS50222">
    <property type="entry name" value="EF_HAND_2"/>
    <property type="match status" value="1"/>
</dbReference>
<dbReference type="EMBL" id="JAFCMP010000023">
    <property type="protein sequence ID" value="KAG5191117.1"/>
    <property type="molecule type" value="Genomic_DNA"/>
</dbReference>
<dbReference type="SUPFAM" id="SSF47576">
    <property type="entry name" value="Calponin-homology domain, CH-domain"/>
    <property type="match status" value="1"/>
</dbReference>
<feature type="domain" description="PH" evidence="3">
    <location>
        <begin position="122"/>
        <end position="233"/>
    </location>
</feature>
<feature type="region of interest" description="Disordered" evidence="2">
    <location>
        <begin position="357"/>
        <end position="377"/>
    </location>
</feature>
<keyword evidence="6" id="KW-1185">Reference proteome</keyword>
<dbReference type="PROSITE" id="PS50003">
    <property type="entry name" value="PH_DOMAIN"/>
    <property type="match status" value="3"/>
</dbReference>
<dbReference type="InterPro" id="IPR011993">
    <property type="entry name" value="PH-like_dom_sf"/>
</dbReference>
<dbReference type="InterPro" id="IPR011992">
    <property type="entry name" value="EF-hand-dom_pair"/>
</dbReference>
<dbReference type="Gene3D" id="1.10.418.10">
    <property type="entry name" value="Calponin-like domain"/>
    <property type="match status" value="1"/>
</dbReference>
<dbReference type="PANTHER" id="PTHR14336">
    <property type="entry name" value="TANDEM PH DOMAIN CONTAINING PROTEIN"/>
    <property type="match status" value="1"/>
</dbReference>
<dbReference type="CDD" id="cd00821">
    <property type="entry name" value="PH"/>
    <property type="match status" value="1"/>
</dbReference>
<dbReference type="AlphaFoldDB" id="A0A835ZB29"/>
<evidence type="ECO:0000313" key="5">
    <source>
        <dbReference type="EMBL" id="KAG5191117.1"/>
    </source>
</evidence>
<feature type="region of interest" description="Disordered" evidence="2">
    <location>
        <begin position="547"/>
        <end position="568"/>
    </location>
</feature>
<proteinExistence type="predicted"/>
<dbReference type="InterPro" id="IPR001849">
    <property type="entry name" value="PH_domain"/>
</dbReference>
<evidence type="ECO:0000313" key="6">
    <source>
        <dbReference type="Proteomes" id="UP000664859"/>
    </source>
</evidence>
<dbReference type="SMART" id="SM00233">
    <property type="entry name" value="PH"/>
    <property type="match status" value="4"/>
</dbReference>
<keyword evidence="1" id="KW-0175">Coiled coil</keyword>
<dbReference type="Gene3D" id="2.30.29.30">
    <property type="entry name" value="Pleckstrin-homology domain (PH domain)/Phosphotyrosine-binding domain (PTB)"/>
    <property type="match status" value="4"/>
</dbReference>
<evidence type="ECO:0000256" key="1">
    <source>
        <dbReference type="SAM" id="Coils"/>
    </source>
</evidence>
<dbReference type="GO" id="GO:0005509">
    <property type="term" value="F:calcium ion binding"/>
    <property type="evidence" value="ECO:0007669"/>
    <property type="project" value="InterPro"/>
</dbReference>
<gene>
    <name evidence="5" type="ORF">JKP88DRAFT_296502</name>
</gene>
<dbReference type="SUPFAM" id="SSF50729">
    <property type="entry name" value="PH domain-like"/>
    <property type="match status" value="4"/>
</dbReference>
<evidence type="ECO:0000259" key="3">
    <source>
        <dbReference type="PROSITE" id="PS50003"/>
    </source>
</evidence>
<feature type="domain" description="EF-hand" evidence="4">
    <location>
        <begin position="1191"/>
        <end position="1218"/>
    </location>
</feature>
<sequence>MHAADDEEKLRALKTGYLVKRPSLRKHGNGMKMWSGGKRKFFVLRGGSLTYHKDHHSVDDPTSSREILLTADCDVEYFYDPPTAPFGFCVTSRGKVLQLVAKDVMERQEWKDAISMVINQVRQTTRGYLLKRNAGGAPYVGGGPPPAQSLEEDILWTRKYFILNGTERCLTFHTDHSQALSVQGSFLLSKDTAVEKKPHNVVMLRTGDNIMVWRADNAQECQRWVTAIASVITEAKRVSSSPASSPKAAAALAAFAFAPPAREGPRNGETELSRGYLMTRVAPAGRAAAEAWVPAFFVLSAAALYRYEDEQHVVPCARLALNPNCSVFETNLRTDSVPCTQRDCSRRWRVIRKCDVRNGAPHPPNTHHTHTPHAAPGALSDARTCLPSLSAAASFELVTTSQVLHVQGSCRTNAVAWIDALKTAIAGAVHGDEDPLQVEASTLEDEMYTVTFDTKQPLGVVLERSKEWAIVKLANPQLSAISVGSALAEVNGAVVALQPYQTAITLLTGWKPPLQLVLRRAPHKSGWLKKQRSSWGKGGLLSLGTGAAAAAGTSPSPAPPAADPESPWTASRRWHALHFVLGEGRLSWFTTDTAGAKLKGTVAMMGSAVSLLPFDEAGQLNCLRVVSGITTLTLQGLTHEDMLDWAKHLYQASAVANGGGYLLERERAKQRVADEERARREQARATEQEAAERRQAEAEAQAAATAAAERAKTEAAAVEDGALQRAQHTAVAAAAAAAAAAARTEAAELAAEQAAAAVAELEFEREQEAAAAAAAAQENAARQRAMAAEVEAAMQEHTQRQATTSLHRHVLRELAVRPQSIGGGGDSAALSRAIRDDAAAATSGESGALARRVRSFNVVKGIIKVVRARRAAAEAAAAAARQAKAAAPPAPKHRPKATMLDLQMRIQEQRRNNKGAAAAWRAAASAAPTPAEEATLTGWVAAVTGEEMPAGTGLVAGLRDGRRLCRLLEGLGATAPPSPAEGAAAEAAAAAAAAAAPRRGSTIAAVRRGSVVINGAGAAAAETSNDANVAAFLRGARALGVPDADLFAESDVHTADSVALATALARALRSVAAAVPAALPDYRGPLLALPRSAAAAAAAAADSDDDSDGFEDAAGLPLPPAARREVAPALSPSAAASAAAARGEKLTDATLEQAFASLDLTAQSAHLNAMQFIALWRVLTGEQSVFREMVAFRRFDTAGDSMIDLEEFKAGFRAYEAELGTAHPIFVNLRTWADSHVVSF</sequence>
<accession>A0A835ZB29</accession>
<dbReference type="SUPFAM" id="SSF47473">
    <property type="entry name" value="EF-hand"/>
    <property type="match status" value="1"/>
</dbReference>
<comment type="caution">
    <text evidence="5">The sequence shown here is derived from an EMBL/GenBank/DDBJ whole genome shotgun (WGS) entry which is preliminary data.</text>
</comment>
<name>A0A835ZB29_9STRA</name>
<dbReference type="InterPro" id="IPR036872">
    <property type="entry name" value="CH_dom_sf"/>
</dbReference>
<dbReference type="Proteomes" id="UP000664859">
    <property type="component" value="Unassembled WGS sequence"/>
</dbReference>
<dbReference type="Pfam" id="PF00169">
    <property type="entry name" value="PH"/>
    <property type="match status" value="1"/>
</dbReference>
<organism evidence="5 6">
    <name type="scientific">Tribonema minus</name>
    <dbReference type="NCBI Taxonomy" id="303371"/>
    <lineage>
        <taxon>Eukaryota</taxon>
        <taxon>Sar</taxon>
        <taxon>Stramenopiles</taxon>
        <taxon>Ochrophyta</taxon>
        <taxon>PX clade</taxon>
        <taxon>Xanthophyceae</taxon>
        <taxon>Tribonematales</taxon>
        <taxon>Tribonemataceae</taxon>
        <taxon>Tribonema</taxon>
    </lineage>
</organism>
<feature type="domain" description="PH" evidence="3">
    <location>
        <begin position="270"/>
        <end position="426"/>
    </location>
</feature>
<feature type="region of interest" description="Disordered" evidence="2">
    <location>
        <begin position="670"/>
        <end position="693"/>
    </location>
</feature>
<reference evidence="5" key="1">
    <citation type="submission" date="2021-02" db="EMBL/GenBank/DDBJ databases">
        <title>First Annotated Genome of the Yellow-green Alga Tribonema minus.</title>
        <authorList>
            <person name="Mahan K.M."/>
        </authorList>
    </citation>
    <scope>NUCLEOTIDE SEQUENCE</scope>
    <source>
        <strain evidence="5">UTEX B ZZ1240</strain>
    </source>
</reference>
<dbReference type="InterPro" id="IPR051707">
    <property type="entry name" value="PI-Interact_SigTrans_Reg"/>
</dbReference>
<evidence type="ECO:0000259" key="4">
    <source>
        <dbReference type="PROSITE" id="PS50222"/>
    </source>
</evidence>
<evidence type="ECO:0000256" key="2">
    <source>
        <dbReference type="SAM" id="MobiDB-lite"/>
    </source>
</evidence>
<dbReference type="InterPro" id="IPR002048">
    <property type="entry name" value="EF_hand_dom"/>
</dbReference>
<dbReference type="Gene3D" id="1.10.238.10">
    <property type="entry name" value="EF-hand"/>
    <property type="match status" value="1"/>
</dbReference>
<protein>
    <submittedName>
        <fullName evidence="5">Uncharacterized protein</fullName>
    </submittedName>
</protein>
<feature type="domain" description="PH" evidence="3">
    <location>
        <begin position="11"/>
        <end position="119"/>
    </location>
</feature>
<feature type="coiled-coil region" evidence="1">
    <location>
        <begin position="773"/>
        <end position="800"/>
    </location>
</feature>